<dbReference type="PANTHER" id="PTHR33184:SF72">
    <property type="entry name" value="BETA-1,3-N-ACETYLGLUCOSAMINYLTRANSFERASE FAMILY PROTEIN"/>
    <property type="match status" value="1"/>
</dbReference>
<evidence type="ECO:0000313" key="4">
    <source>
        <dbReference type="Proteomes" id="UP000077755"/>
    </source>
</evidence>
<accession>A0AAF1AMI1</accession>
<evidence type="ECO:0000313" key="3">
    <source>
        <dbReference type="EMBL" id="WOG85515.1"/>
    </source>
</evidence>
<dbReference type="Proteomes" id="UP000077755">
    <property type="component" value="Chromosome 1"/>
</dbReference>
<evidence type="ECO:0000256" key="2">
    <source>
        <dbReference type="SAM" id="SignalP"/>
    </source>
</evidence>
<dbReference type="InterPro" id="IPR040361">
    <property type="entry name" value="TPD1"/>
</dbReference>
<dbReference type="PROSITE" id="PS51257">
    <property type="entry name" value="PROKAR_LIPOPROTEIN"/>
    <property type="match status" value="1"/>
</dbReference>
<dbReference type="GO" id="GO:0001709">
    <property type="term" value="P:cell fate determination"/>
    <property type="evidence" value="ECO:0007669"/>
    <property type="project" value="TreeGrafter"/>
</dbReference>
<proteinExistence type="predicted"/>
<dbReference type="EMBL" id="CP093343">
    <property type="protein sequence ID" value="WOG85515.1"/>
    <property type="molecule type" value="Genomic_DNA"/>
</dbReference>
<organism evidence="3 4">
    <name type="scientific">Daucus carota subsp. sativus</name>
    <name type="common">Carrot</name>
    <dbReference type="NCBI Taxonomy" id="79200"/>
    <lineage>
        <taxon>Eukaryota</taxon>
        <taxon>Viridiplantae</taxon>
        <taxon>Streptophyta</taxon>
        <taxon>Embryophyta</taxon>
        <taxon>Tracheophyta</taxon>
        <taxon>Spermatophyta</taxon>
        <taxon>Magnoliopsida</taxon>
        <taxon>eudicotyledons</taxon>
        <taxon>Gunneridae</taxon>
        <taxon>Pentapetalae</taxon>
        <taxon>asterids</taxon>
        <taxon>campanulids</taxon>
        <taxon>Apiales</taxon>
        <taxon>Apiaceae</taxon>
        <taxon>Apioideae</taxon>
        <taxon>Scandiceae</taxon>
        <taxon>Daucinae</taxon>
        <taxon>Daucus</taxon>
        <taxon>Daucus sect. Daucus</taxon>
    </lineage>
</organism>
<evidence type="ECO:0000256" key="1">
    <source>
        <dbReference type="ARBA" id="ARBA00022729"/>
    </source>
</evidence>
<protein>
    <submittedName>
        <fullName evidence="3">Uncharacterized protein</fullName>
    </submittedName>
</protein>
<feature type="chain" id="PRO_5042168069" evidence="2">
    <location>
        <begin position="22"/>
        <end position="121"/>
    </location>
</feature>
<name>A0AAF1AMI1_DAUCS</name>
<keyword evidence="4" id="KW-1185">Reference proteome</keyword>
<dbReference type="Pfam" id="PF24068">
    <property type="entry name" value="TPD1_C"/>
    <property type="match status" value="1"/>
</dbReference>
<reference evidence="3" key="1">
    <citation type="journal article" date="2016" name="Nat. Genet.">
        <title>A high-quality carrot genome assembly provides new insights into carotenoid accumulation and asterid genome evolution.</title>
        <authorList>
            <person name="Iorizzo M."/>
            <person name="Ellison S."/>
            <person name="Senalik D."/>
            <person name="Zeng P."/>
            <person name="Satapoomin P."/>
            <person name="Huang J."/>
            <person name="Bowman M."/>
            <person name="Iovene M."/>
            <person name="Sanseverino W."/>
            <person name="Cavagnaro P."/>
            <person name="Yildiz M."/>
            <person name="Macko-Podgorni A."/>
            <person name="Moranska E."/>
            <person name="Grzebelus E."/>
            <person name="Grzebelus D."/>
            <person name="Ashrafi H."/>
            <person name="Zheng Z."/>
            <person name="Cheng S."/>
            <person name="Spooner D."/>
            <person name="Van Deynze A."/>
            <person name="Simon P."/>
        </authorList>
    </citation>
    <scope>NUCLEOTIDE SEQUENCE</scope>
    <source>
        <tissue evidence="3">Leaf</tissue>
    </source>
</reference>
<reference evidence="3" key="2">
    <citation type="submission" date="2022-03" db="EMBL/GenBank/DDBJ databases">
        <title>Draft title - Genomic analysis of global carrot germplasm unveils the trajectory of domestication and the origin of high carotenoid orange carrot.</title>
        <authorList>
            <person name="Iorizzo M."/>
            <person name="Ellison S."/>
            <person name="Senalik D."/>
            <person name="Macko-Podgorni A."/>
            <person name="Grzebelus D."/>
            <person name="Bostan H."/>
            <person name="Rolling W."/>
            <person name="Curaba J."/>
            <person name="Simon P."/>
        </authorList>
    </citation>
    <scope>NUCLEOTIDE SEQUENCE</scope>
    <source>
        <tissue evidence="3">Leaf</tissue>
    </source>
</reference>
<keyword evidence="1 2" id="KW-0732">Signal</keyword>
<feature type="signal peptide" evidence="2">
    <location>
        <begin position="1"/>
        <end position="21"/>
    </location>
</feature>
<gene>
    <name evidence="3" type="ORF">DCAR_0104704</name>
</gene>
<dbReference type="AlphaFoldDB" id="A0AAF1AMI1"/>
<sequence>MITKLISVLVFVTFFISSTSSCDDPYTASPIITQKLTGQKVQGKPQWQVTAQAPCSCCQIPVRLACSGFQTVEPLDSNVITRDGDVCSYLNSICPGHPTTFTYAWDQSYNFTVQSFTTACS</sequence>
<dbReference type="PANTHER" id="PTHR33184">
    <property type="entry name" value="PROTEIN TAPETUM DETERMINANT 1-LIKE-RELATED"/>
    <property type="match status" value="1"/>
</dbReference>